<dbReference type="STRING" id="212667.VFDL14_02735"/>
<evidence type="ECO:0000256" key="8">
    <source>
        <dbReference type="ARBA" id="ARBA00024202"/>
    </source>
</evidence>
<evidence type="ECO:0000256" key="1">
    <source>
        <dbReference type="ARBA" id="ARBA00004429"/>
    </source>
</evidence>
<gene>
    <name evidence="11" type="primary">sapC</name>
    <name evidence="11" type="ORF">F2P58_03655</name>
    <name evidence="12" type="ORF">F2Z80_04940</name>
    <name evidence="13" type="ORF">VFDL14_02735</name>
</gene>
<dbReference type="Pfam" id="PF00528">
    <property type="entry name" value="BPD_transp_1"/>
    <property type="match status" value="1"/>
</dbReference>
<dbReference type="PANTHER" id="PTHR43386">
    <property type="entry name" value="OLIGOPEPTIDE TRANSPORT SYSTEM PERMEASE PROTEIN APPC"/>
    <property type="match status" value="1"/>
</dbReference>
<evidence type="ECO:0000256" key="7">
    <source>
        <dbReference type="ARBA" id="ARBA00023136"/>
    </source>
</evidence>
<protein>
    <submittedName>
        <fullName evidence="11 13">Peptide ABC transporter permease</fullName>
    </submittedName>
</protein>
<sequence length="295" mass="32120">MLTSNVYQEERIPTQFERFWRSFRNNNLAMFGLWCLVLIIFVTITAPWLAPHDAQEQTGHLLTPPSWDPAGTVEYFLGTDDLGRDILSRLIIGSQLTFGAAVVITFIAAVIGCLIGVLAGMTRGLLSSTLNHLLDTVMSIPSLLLAIIFVAFLGFGEFNILLAICLALIPRFIRSVYIAVHAEVEKDYIMASRLDGANDFYLLWNSIVPNILTVIALEVTLALSVAILDITALGFLGLGAQAPSTEWGSILGDSVELIYLAPWTVTLPGLAIMFTVIVINLVGEGVRQALNAGIE</sequence>
<evidence type="ECO:0000313" key="16">
    <source>
        <dbReference type="Proteomes" id="UP000326789"/>
    </source>
</evidence>
<keyword evidence="3" id="KW-1003">Cell membrane</keyword>
<dbReference type="AlphaFoldDB" id="A0A066ULG4"/>
<evidence type="ECO:0000256" key="2">
    <source>
        <dbReference type="ARBA" id="ARBA00022448"/>
    </source>
</evidence>
<reference evidence="12 15" key="2">
    <citation type="submission" date="2019-09" db="EMBL/GenBank/DDBJ databases">
        <title>Vibrio Fortis S7-72.</title>
        <authorList>
            <person name="Das S.K."/>
        </authorList>
    </citation>
    <scope>NUCLEOTIDE SEQUENCE [LARGE SCALE GENOMIC DNA]</scope>
    <source>
        <strain evidence="12 15">S7-72</strain>
    </source>
</reference>
<feature type="transmembrane region" description="Helical" evidence="9">
    <location>
        <begin position="201"/>
        <end position="228"/>
    </location>
</feature>
<keyword evidence="2 9" id="KW-0813">Transport</keyword>
<keyword evidence="4" id="KW-0997">Cell inner membrane</keyword>
<keyword evidence="14" id="KW-1185">Reference proteome</keyword>
<dbReference type="InterPro" id="IPR025966">
    <property type="entry name" value="OppC_N"/>
</dbReference>
<dbReference type="Pfam" id="PF12911">
    <property type="entry name" value="OppC_N"/>
    <property type="match status" value="1"/>
</dbReference>
<feature type="domain" description="ABC transmembrane type-1" evidence="10">
    <location>
        <begin position="98"/>
        <end position="283"/>
    </location>
</feature>
<dbReference type="InterPro" id="IPR000515">
    <property type="entry name" value="MetI-like"/>
</dbReference>
<evidence type="ECO:0000256" key="6">
    <source>
        <dbReference type="ARBA" id="ARBA00022989"/>
    </source>
</evidence>
<evidence type="ECO:0000256" key="5">
    <source>
        <dbReference type="ARBA" id="ARBA00022692"/>
    </source>
</evidence>
<dbReference type="InterPro" id="IPR050366">
    <property type="entry name" value="BP-dependent_transpt_permease"/>
</dbReference>
<dbReference type="Proteomes" id="UP000326687">
    <property type="component" value="Unassembled WGS sequence"/>
</dbReference>
<dbReference type="EMBL" id="VWSE01000003">
    <property type="protein sequence ID" value="KAB0290041.1"/>
    <property type="molecule type" value="Genomic_DNA"/>
</dbReference>
<comment type="caution">
    <text evidence="13">The sequence shown here is derived from an EMBL/GenBank/DDBJ whole genome shotgun (WGS) entry which is preliminary data.</text>
</comment>
<dbReference type="RefSeq" id="WP_032552127.1">
    <property type="nucleotide sequence ID" value="NZ_AP025487.1"/>
</dbReference>
<dbReference type="PANTHER" id="PTHR43386:SF5">
    <property type="entry name" value="PUTRESCINE EXPORT SYSTEM PERMEASE PROTEIN SAPC"/>
    <property type="match status" value="1"/>
</dbReference>
<evidence type="ECO:0000313" key="14">
    <source>
        <dbReference type="Proteomes" id="UP000027219"/>
    </source>
</evidence>
<dbReference type="GO" id="GO:0055085">
    <property type="term" value="P:transmembrane transport"/>
    <property type="evidence" value="ECO:0007669"/>
    <property type="project" value="InterPro"/>
</dbReference>
<comment type="subcellular location">
    <subcellularLocation>
        <location evidence="1">Cell inner membrane</location>
        <topology evidence="1">Multi-pass membrane protein</topology>
    </subcellularLocation>
    <subcellularLocation>
        <location evidence="9">Cell membrane</location>
        <topology evidence="9">Multi-pass membrane protein</topology>
    </subcellularLocation>
</comment>
<evidence type="ECO:0000313" key="13">
    <source>
        <dbReference type="EMBL" id="KDN27915.1"/>
    </source>
</evidence>
<evidence type="ECO:0000313" key="12">
    <source>
        <dbReference type="EMBL" id="KAB0303350.1"/>
    </source>
</evidence>
<keyword evidence="5 9" id="KW-0812">Transmembrane</keyword>
<feature type="transmembrane region" description="Helical" evidence="9">
    <location>
        <begin position="28"/>
        <end position="50"/>
    </location>
</feature>
<accession>A0A066ULG4</accession>
<dbReference type="SUPFAM" id="SSF161098">
    <property type="entry name" value="MetI-like"/>
    <property type="match status" value="1"/>
</dbReference>
<dbReference type="OrthoDB" id="9805884at2"/>
<evidence type="ECO:0000313" key="15">
    <source>
        <dbReference type="Proteomes" id="UP000326687"/>
    </source>
</evidence>
<evidence type="ECO:0000256" key="9">
    <source>
        <dbReference type="RuleBase" id="RU363032"/>
    </source>
</evidence>
<proteinExistence type="inferred from homology"/>
<dbReference type="EMBL" id="JFFR01000025">
    <property type="protein sequence ID" value="KDN27915.1"/>
    <property type="molecule type" value="Genomic_DNA"/>
</dbReference>
<comment type="similarity">
    <text evidence="8">Belongs to the binding-protein-dependent transport system permease family. OppBC subfamily.</text>
</comment>
<feature type="transmembrane region" description="Helical" evidence="9">
    <location>
        <begin position="160"/>
        <end position="180"/>
    </location>
</feature>
<feature type="transmembrane region" description="Helical" evidence="9">
    <location>
        <begin position="98"/>
        <end position="121"/>
    </location>
</feature>
<evidence type="ECO:0000256" key="3">
    <source>
        <dbReference type="ARBA" id="ARBA00022475"/>
    </source>
</evidence>
<dbReference type="Proteomes" id="UP000326789">
    <property type="component" value="Unassembled WGS sequence"/>
</dbReference>
<dbReference type="CDD" id="cd06261">
    <property type="entry name" value="TM_PBP2"/>
    <property type="match status" value="1"/>
</dbReference>
<dbReference type="Gene3D" id="1.10.3720.10">
    <property type="entry name" value="MetI-like"/>
    <property type="match status" value="1"/>
</dbReference>
<evidence type="ECO:0000313" key="11">
    <source>
        <dbReference type="EMBL" id="KAB0290041.1"/>
    </source>
</evidence>
<organism evidence="13 14">
    <name type="scientific">Vibrio fortis</name>
    <dbReference type="NCBI Taxonomy" id="212667"/>
    <lineage>
        <taxon>Bacteria</taxon>
        <taxon>Pseudomonadati</taxon>
        <taxon>Pseudomonadota</taxon>
        <taxon>Gammaproteobacteria</taxon>
        <taxon>Vibrionales</taxon>
        <taxon>Vibrionaceae</taxon>
        <taxon>Vibrio</taxon>
    </lineage>
</organism>
<evidence type="ECO:0000259" key="10">
    <source>
        <dbReference type="PROSITE" id="PS50928"/>
    </source>
</evidence>
<dbReference type="InterPro" id="IPR035906">
    <property type="entry name" value="MetI-like_sf"/>
</dbReference>
<keyword evidence="6 9" id="KW-1133">Transmembrane helix</keyword>
<keyword evidence="7 9" id="KW-0472">Membrane</keyword>
<dbReference type="EMBL" id="VXDD01000001">
    <property type="protein sequence ID" value="KAB0303350.1"/>
    <property type="molecule type" value="Genomic_DNA"/>
</dbReference>
<dbReference type="GO" id="GO:0005886">
    <property type="term" value="C:plasma membrane"/>
    <property type="evidence" value="ECO:0007669"/>
    <property type="project" value="UniProtKB-SubCell"/>
</dbReference>
<name>A0A066ULG4_9VIBR</name>
<reference evidence="13 14" key="1">
    <citation type="submission" date="2014-02" db="EMBL/GenBank/DDBJ databases">
        <title>Vibrio fortis Dalian14 Genome Sequencing.</title>
        <authorList>
            <person name="Wang Y."/>
            <person name="Song L."/>
            <person name="Liu G."/>
            <person name="Ding J."/>
        </authorList>
    </citation>
    <scope>NUCLEOTIDE SEQUENCE [LARGE SCALE GENOMIC DNA]</scope>
    <source>
        <strain evidence="13 14">Dalian14</strain>
    </source>
</reference>
<dbReference type="Proteomes" id="UP000027219">
    <property type="component" value="Unassembled WGS sequence"/>
</dbReference>
<evidence type="ECO:0000256" key="4">
    <source>
        <dbReference type="ARBA" id="ARBA00022519"/>
    </source>
</evidence>
<dbReference type="PROSITE" id="PS50928">
    <property type="entry name" value="ABC_TM1"/>
    <property type="match status" value="1"/>
</dbReference>
<reference evidence="11 16" key="3">
    <citation type="submission" date="2019-09" db="EMBL/GenBank/DDBJ databases">
        <title>Whole genome sequence of Vibrio fortis.</title>
        <authorList>
            <person name="Das S.K."/>
        </authorList>
    </citation>
    <scope>NUCLEOTIDE SEQUENCE [LARGE SCALE GENOMIC DNA]</scope>
    <source>
        <strain evidence="11 16">AN60</strain>
    </source>
</reference>
<feature type="transmembrane region" description="Helical" evidence="9">
    <location>
        <begin position="133"/>
        <end position="154"/>
    </location>
</feature>
<feature type="transmembrane region" description="Helical" evidence="9">
    <location>
        <begin position="257"/>
        <end position="282"/>
    </location>
</feature>
<dbReference type="NCBIfam" id="NF011691">
    <property type="entry name" value="PRK15111.1"/>
    <property type="match status" value="1"/>
</dbReference>